<dbReference type="Pfam" id="PF21775">
    <property type="entry name" value="PutA_1st"/>
    <property type="match status" value="1"/>
</dbReference>
<evidence type="ECO:0000256" key="1">
    <source>
        <dbReference type="SAM" id="MobiDB-lite"/>
    </source>
</evidence>
<dbReference type="InterPro" id="IPR013321">
    <property type="entry name" value="Arc_rbn_hlx_hlx"/>
</dbReference>
<reference evidence="3" key="1">
    <citation type="submission" date="2016-10" db="EMBL/GenBank/DDBJ databases">
        <title>Sequence of Gallionella enrichment culture.</title>
        <authorList>
            <person name="Poehlein A."/>
            <person name="Muehling M."/>
            <person name="Daniel R."/>
        </authorList>
    </citation>
    <scope>NUCLEOTIDE SEQUENCE</scope>
</reference>
<comment type="caution">
    <text evidence="3">The sequence shown here is derived from an EMBL/GenBank/DDBJ whole genome shotgun (WGS) entry which is preliminary data.</text>
</comment>
<proteinExistence type="predicted"/>
<feature type="region of interest" description="Disordered" evidence="1">
    <location>
        <begin position="1"/>
        <end position="21"/>
    </location>
</feature>
<dbReference type="InterPro" id="IPR048798">
    <property type="entry name" value="PutA_RHH"/>
</dbReference>
<protein>
    <submittedName>
        <fullName evidence="3">Trifunctional transcriptional regulator/proline dehydrogenase/pyrroline-5-carboxylate dehydrogenase</fullName>
    </submittedName>
</protein>
<sequence>MPAIHSTAARPTTLKLDPDTRERLKRLADARRRTPHWMMLEAIHQYVDREERREALRQAAMQAWEEYQETGLHLTGDEVVAWLQTWGEDNEAAAPACHR</sequence>
<dbReference type="SUPFAM" id="SSF47598">
    <property type="entry name" value="Ribbon-helix-helix"/>
    <property type="match status" value="1"/>
</dbReference>
<feature type="domain" description="PutA RHH" evidence="2">
    <location>
        <begin position="17"/>
        <end position="49"/>
    </location>
</feature>
<dbReference type="Gene3D" id="1.10.1220.10">
    <property type="entry name" value="Met repressor-like"/>
    <property type="match status" value="1"/>
</dbReference>
<organism evidence="3">
    <name type="scientific">mine drainage metagenome</name>
    <dbReference type="NCBI Taxonomy" id="410659"/>
    <lineage>
        <taxon>unclassified sequences</taxon>
        <taxon>metagenomes</taxon>
        <taxon>ecological metagenomes</taxon>
    </lineage>
</organism>
<evidence type="ECO:0000313" key="3">
    <source>
        <dbReference type="EMBL" id="OIQ80297.1"/>
    </source>
</evidence>
<dbReference type="AlphaFoldDB" id="A0A1J5Q9I9"/>
<dbReference type="CDD" id="cd22233">
    <property type="entry name" value="RHH_CopAso-like"/>
    <property type="match status" value="1"/>
</dbReference>
<gene>
    <name evidence="3" type="ORF">GALL_379550</name>
</gene>
<dbReference type="GO" id="GO:0006355">
    <property type="term" value="P:regulation of DNA-templated transcription"/>
    <property type="evidence" value="ECO:0007669"/>
    <property type="project" value="InterPro"/>
</dbReference>
<accession>A0A1J5Q9I9</accession>
<evidence type="ECO:0000259" key="2">
    <source>
        <dbReference type="Pfam" id="PF21775"/>
    </source>
</evidence>
<dbReference type="EMBL" id="MLJW01001081">
    <property type="protein sequence ID" value="OIQ80297.1"/>
    <property type="molecule type" value="Genomic_DNA"/>
</dbReference>
<name>A0A1J5Q9I9_9ZZZZ</name>
<dbReference type="InterPro" id="IPR010985">
    <property type="entry name" value="Ribbon_hlx_hlx"/>
</dbReference>